<proteinExistence type="predicted"/>
<reference evidence="3" key="1">
    <citation type="journal article" date="2010" name="Science">
        <title>Plasticity of animal genome architecture unmasked by rapid evolution of a pelagic tunicate.</title>
        <authorList>
            <person name="Denoeud F."/>
            <person name="Henriet S."/>
            <person name="Mungpakdee S."/>
            <person name="Aury J.M."/>
            <person name="Da Silva C."/>
            <person name="Brinkmann H."/>
            <person name="Mikhaleva J."/>
            <person name="Olsen L.C."/>
            <person name="Jubin C."/>
            <person name="Canestro C."/>
            <person name="Bouquet J.M."/>
            <person name="Danks G."/>
            <person name="Poulain J."/>
            <person name="Campsteijn C."/>
            <person name="Adamski M."/>
            <person name="Cross I."/>
            <person name="Yadetie F."/>
            <person name="Muffato M."/>
            <person name="Louis A."/>
            <person name="Butcher S."/>
            <person name="Tsagkogeorga G."/>
            <person name="Konrad A."/>
            <person name="Singh S."/>
            <person name="Jensen M.F."/>
            <person name="Cong E.H."/>
            <person name="Eikeseth-Otteraa H."/>
            <person name="Noel B."/>
            <person name="Anthouard V."/>
            <person name="Porcel B.M."/>
            <person name="Kachouri-Lafond R."/>
            <person name="Nishino A."/>
            <person name="Ugolini M."/>
            <person name="Chourrout P."/>
            <person name="Nishida H."/>
            <person name="Aasland R."/>
            <person name="Huzurbazar S."/>
            <person name="Westhof E."/>
            <person name="Delsuc F."/>
            <person name="Lehrach H."/>
            <person name="Reinhardt R."/>
            <person name="Weissenbach J."/>
            <person name="Roy S.W."/>
            <person name="Artiguenave F."/>
            <person name="Postlethwait J.H."/>
            <person name="Manak J.R."/>
            <person name="Thompson E.M."/>
            <person name="Jaillon O."/>
            <person name="Du Pasquier L."/>
            <person name="Boudinot P."/>
            <person name="Liberles D.A."/>
            <person name="Volff J.N."/>
            <person name="Philippe H."/>
            <person name="Lenhard B."/>
            <person name="Roest Crollius H."/>
            <person name="Wincker P."/>
            <person name="Chourrout D."/>
        </authorList>
    </citation>
    <scope>NUCLEOTIDE SEQUENCE [LARGE SCALE GENOMIC DNA]</scope>
</reference>
<dbReference type="OrthoDB" id="10410943at2759"/>
<protein>
    <recommendedName>
        <fullName evidence="2">Apple domain-containing protein</fullName>
    </recommendedName>
</protein>
<accession>E4WXA9</accession>
<dbReference type="InterPro" id="IPR003609">
    <property type="entry name" value="Pan_app"/>
</dbReference>
<dbReference type="Proteomes" id="UP000001307">
    <property type="component" value="Unassembled WGS sequence"/>
</dbReference>
<dbReference type="AlphaFoldDB" id="E4WXA9"/>
<feature type="chain" id="PRO_5003190692" description="Apple domain-containing protein" evidence="1">
    <location>
        <begin position="20"/>
        <end position="348"/>
    </location>
</feature>
<gene>
    <name evidence="3" type="ORF">GSOID_T00011540001</name>
</gene>
<name>E4WXA9_OIKDI</name>
<dbReference type="Pfam" id="PF00024">
    <property type="entry name" value="PAN_1"/>
    <property type="match status" value="1"/>
</dbReference>
<organism evidence="3">
    <name type="scientific">Oikopleura dioica</name>
    <name type="common">Tunicate</name>
    <dbReference type="NCBI Taxonomy" id="34765"/>
    <lineage>
        <taxon>Eukaryota</taxon>
        <taxon>Metazoa</taxon>
        <taxon>Chordata</taxon>
        <taxon>Tunicata</taxon>
        <taxon>Appendicularia</taxon>
        <taxon>Copelata</taxon>
        <taxon>Oikopleuridae</taxon>
        <taxon>Oikopleura</taxon>
    </lineage>
</organism>
<evidence type="ECO:0000256" key="1">
    <source>
        <dbReference type="SAM" id="SignalP"/>
    </source>
</evidence>
<evidence type="ECO:0000259" key="2">
    <source>
        <dbReference type="Pfam" id="PF00024"/>
    </source>
</evidence>
<feature type="domain" description="Apple" evidence="2">
    <location>
        <begin position="60"/>
        <end position="122"/>
    </location>
</feature>
<dbReference type="InParanoid" id="E4WXA9"/>
<feature type="signal peptide" evidence="1">
    <location>
        <begin position="1"/>
        <end position="19"/>
    </location>
</feature>
<evidence type="ECO:0000313" key="4">
    <source>
        <dbReference type="Proteomes" id="UP000001307"/>
    </source>
</evidence>
<sequence length="348" mass="39114">MKLRFSLFFLLISRIPANTEIKEELKELLKDSTVVNTLVDILDYKLSKKTEELEKKITVEKLKGEKIVGNKWKEVNADSDESCSTLCALYASCIGYNYLNSGKICVTFDSIAHTEPDDLTVSGMIRRSYALAKIPSSPNDTAPPYGNSDNYDLKIIKSAVAKHIHVCQKKFEFLSKKLKVTRDSLGAKIRSLEIDTSKSKCLKGGRPSACDNFAKKIEERNTDIYNAVLTYVEDQNAIKLIQEGMDTRLTEMGHLLATYQPVTVAQPAQDLIGSVLMQTKEMQNNVRIELESKIERNDAELRRNQGAISNLRSKIDKLPLAGQTSENEMSVLNQSQVFLVKLLKLRIS</sequence>
<evidence type="ECO:0000313" key="3">
    <source>
        <dbReference type="EMBL" id="CBY22001.1"/>
    </source>
</evidence>
<keyword evidence="4" id="KW-1185">Reference proteome</keyword>
<dbReference type="EMBL" id="FN653018">
    <property type="protein sequence ID" value="CBY22001.1"/>
    <property type="molecule type" value="Genomic_DNA"/>
</dbReference>
<keyword evidence="1" id="KW-0732">Signal</keyword>